<feature type="compositionally biased region" description="Acidic residues" evidence="1">
    <location>
        <begin position="76"/>
        <end position="85"/>
    </location>
</feature>
<feature type="compositionally biased region" description="Basic and acidic residues" evidence="1">
    <location>
        <begin position="89"/>
        <end position="98"/>
    </location>
</feature>
<protein>
    <submittedName>
        <fullName evidence="2">Uncharacterized protein</fullName>
    </submittedName>
</protein>
<gene>
    <name evidence="2" type="ORF">S01H1_33712</name>
</gene>
<dbReference type="EMBL" id="BARS01020942">
    <property type="protein sequence ID" value="GAG12786.1"/>
    <property type="molecule type" value="Genomic_DNA"/>
</dbReference>
<organism evidence="2">
    <name type="scientific">marine sediment metagenome</name>
    <dbReference type="NCBI Taxonomy" id="412755"/>
    <lineage>
        <taxon>unclassified sequences</taxon>
        <taxon>metagenomes</taxon>
        <taxon>ecological metagenomes</taxon>
    </lineage>
</organism>
<evidence type="ECO:0000256" key="1">
    <source>
        <dbReference type="SAM" id="MobiDB-lite"/>
    </source>
</evidence>
<evidence type="ECO:0000313" key="2">
    <source>
        <dbReference type="EMBL" id="GAG12786.1"/>
    </source>
</evidence>
<feature type="region of interest" description="Disordered" evidence="1">
    <location>
        <begin position="76"/>
        <end position="98"/>
    </location>
</feature>
<sequence>MAESRRITKVNVEETVKFGQFANAFRVVEEVGPDCFLDFMVYSAAEKEATVVSRVRVRREFLPSIRETLSEAIEEFPAESAEEAPQEAPLRKNGETVH</sequence>
<reference evidence="2" key="1">
    <citation type="journal article" date="2014" name="Front. Microbiol.">
        <title>High frequency of phylogenetically diverse reductive dehalogenase-homologous genes in deep subseafloor sedimentary metagenomes.</title>
        <authorList>
            <person name="Kawai M."/>
            <person name="Futagami T."/>
            <person name="Toyoda A."/>
            <person name="Takaki Y."/>
            <person name="Nishi S."/>
            <person name="Hori S."/>
            <person name="Arai W."/>
            <person name="Tsubouchi T."/>
            <person name="Morono Y."/>
            <person name="Uchiyama I."/>
            <person name="Ito T."/>
            <person name="Fujiyama A."/>
            <person name="Inagaki F."/>
            <person name="Takami H."/>
        </authorList>
    </citation>
    <scope>NUCLEOTIDE SEQUENCE</scope>
    <source>
        <strain evidence="2">Expedition CK06-06</strain>
    </source>
</reference>
<comment type="caution">
    <text evidence="2">The sequence shown here is derived from an EMBL/GenBank/DDBJ whole genome shotgun (WGS) entry which is preliminary data.</text>
</comment>
<proteinExistence type="predicted"/>
<accession>X0WJB3</accession>
<dbReference type="AlphaFoldDB" id="X0WJB3"/>
<name>X0WJB3_9ZZZZ</name>